<evidence type="ECO:0000256" key="1">
    <source>
        <dbReference type="ARBA" id="ARBA00004613"/>
    </source>
</evidence>
<keyword evidence="2" id="KW-0964">Secreted</keyword>
<protein>
    <submittedName>
        <fullName evidence="7">Uncharacterized protein LOC102803332</fullName>
    </submittedName>
</protein>
<evidence type="ECO:0000259" key="5">
    <source>
        <dbReference type="Pfam" id="PF13330"/>
    </source>
</evidence>
<evidence type="ECO:0000256" key="3">
    <source>
        <dbReference type="ARBA" id="ARBA00022729"/>
    </source>
</evidence>
<keyword evidence="4" id="KW-0325">Glycoprotein</keyword>
<dbReference type="GeneID" id="102803332"/>
<comment type="subcellular location">
    <subcellularLocation>
        <location evidence="1">Secreted</location>
    </subcellularLocation>
</comment>
<name>A0ABM0MZU2_SACKO</name>
<organism evidence="6 7">
    <name type="scientific">Saccoglossus kowalevskii</name>
    <name type="common">Acorn worm</name>
    <dbReference type="NCBI Taxonomy" id="10224"/>
    <lineage>
        <taxon>Eukaryota</taxon>
        <taxon>Metazoa</taxon>
        <taxon>Hemichordata</taxon>
        <taxon>Enteropneusta</taxon>
        <taxon>Harrimaniidae</taxon>
        <taxon>Saccoglossus</taxon>
    </lineage>
</organism>
<accession>A0ABM0MZU2</accession>
<dbReference type="InterPro" id="IPR039675">
    <property type="entry name" value="CILP1/CILP2"/>
</dbReference>
<reference evidence="7" key="1">
    <citation type="submission" date="2025-08" db="UniProtKB">
        <authorList>
            <consortium name="RefSeq"/>
        </authorList>
    </citation>
    <scope>IDENTIFICATION</scope>
    <source>
        <tissue evidence="7">Testes</tissue>
    </source>
</reference>
<dbReference type="RefSeq" id="XP_006825533.1">
    <property type="nucleotide sequence ID" value="XM_006825470.1"/>
</dbReference>
<evidence type="ECO:0000313" key="6">
    <source>
        <dbReference type="Proteomes" id="UP000694865"/>
    </source>
</evidence>
<proteinExistence type="predicted"/>
<evidence type="ECO:0000313" key="7">
    <source>
        <dbReference type="RefSeq" id="XP_006825533.1"/>
    </source>
</evidence>
<evidence type="ECO:0000256" key="2">
    <source>
        <dbReference type="ARBA" id="ARBA00022525"/>
    </source>
</evidence>
<feature type="domain" description="WxxW" evidence="5">
    <location>
        <begin position="152"/>
        <end position="236"/>
    </location>
</feature>
<dbReference type="PANTHER" id="PTHR15031:SF6">
    <property type="entry name" value="CARTILAGE INTERMEDIATE LAYER PROTEIN 1-LIKE ISOFORM X1"/>
    <property type="match status" value="1"/>
</dbReference>
<dbReference type="PANTHER" id="PTHR15031">
    <property type="entry name" value="CARTILAGE INTERMEDIATE LAYER PROTEIN CLIP"/>
    <property type="match status" value="1"/>
</dbReference>
<dbReference type="Proteomes" id="UP000694865">
    <property type="component" value="Unplaced"/>
</dbReference>
<keyword evidence="3" id="KW-0732">Signal</keyword>
<sequence>MCIFIFSSCKQTNLLGTIVTAEPECTGLGQWTRWFDYDNPDGLGDYEKKSSFVKHLGNYMCSNPTIIQARTKDGIPAEDTGEIFIYYSPEVGFVCRIEDQPDNECLDYEVRFCCPDEFDIMNFAGVLVIYVAIICQTHLLGTSAQDVCPGWWTRWFDYDDPSGKGDYEKASIFIARLGNNMCSAPTIVQARTVDDGVPAEDTGELFSEYSPSVGFVCLQADQPNKQCRDYEVRFCCPAKGSKG</sequence>
<dbReference type="InterPro" id="IPR025155">
    <property type="entry name" value="WxxW_domain"/>
</dbReference>
<keyword evidence="6" id="KW-1185">Reference proteome</keyword>
<gene>
    <name evidence="7" type="primary">LOC102803332</name>
</gene>
<feature type="domain" description="WxxW" evidence="5">
    <location>
        <begin position="31"/>
        <end position="114"/>
    </location>
</feature>
<dbReference type="Pfam" id="PF13330">
    <property type="entry name" value="Mucin2_WxxW"/>
    <property type="match status" value="2"/>
</dbReference>
<evidence type="ECO:0000256" key="4">
    <source>
        <dbReference type="ARBA" id="ARBA00023180"/>
    </source>
</evidence>